<proteinExistence type="predicted"/>
<accession>A0ABQ7GRR1</accession>
<name>A0ABQ7GRR1_DUNSA</name>
<dbReference type="EMBL" id="MU069621">
    <property type="protein sequence ID" value="KAF5837298.1"/>
    <property type="molecule type" value="Genomic_DNA"/>
</dbReference>
<dbReference type="Proteomes" id="UP000815325">
    <property type="component" value="Unassembled WGS sequence"/>
</dbReference>
<sequence length="83" mass="9350">MVEVECLCRMGQRMLKVFTCMCNKNIGEGDYVHLPACLPNSMSKLSWCVHRRSCTWCLCCHIATCVVRAALHTFRAACLPANL</sequence>
<organism evidence="1 2">
    <name type="scientific">Dunaliella salina</name>
    <name type="common">Green alga</name>
    <name type="synonym">Protococcus salinus</name>
    <dbReference type="NCBI Taxonomy" id="3046"/>
    <lineage>
        <taxon>Eukaryota</taxon>
        <taxon>Viridiplantae</taxon>
        <taxon>Chlorophyta</taxon>
        <taxon>core chlorophytes</taxon>
        <taxon>Chlorophyceae</taxon>
        <taxon>CS clade</taxon>
        <taxon>Chlamydomonadales</taxon>
        <taxon>Dunaliellaceae</taxon>
        <taxon>Dunaliella</taxon>
    </lineage>
</organism>
<gene>
    <name evidence="1" type="ORF">DUNSADRAFT_4561</name>
</gene>
<keyword evidence="2" id="KW-1185">Reference proteome</keyword>
<evidence type="ECO:0000313" key="2">
    <source>
        <dbReference type="Proteomes" id="UP000815325"/>
    </source>
</evidence>
<comment type="caution">
    <text evidence="1">The sequence shown here is derived from an EMBL/GenBank/DDBJ whole genome shotgun (WGS) entry which is preliminary data.</text>
</comment>
<evidence type="ECO:0000313" key="1">
    <source>
        <dbReference type="EMBL" id="KAF5837298.1"/>
    </source>
</evidence>
<protein>
    <submittedName>
        <fullName evidence="1">Uncharacterized protein</fullName>
    </submittedName>
</protein>
<reference evidence="1" key="1">
    <citation type="submission" date="2017-08" db="EMBL/GenBank/DDBJ databases">
        <authorList>
            <person name="Polle J.E."/>
            <person name="Barry K."/>
            <person name="Cushman J."/>
            <person name="Schmutz J."/>
            <person name="Tran D."/>
            <person name="Hathwaick L.T."/>
            <person name="Yim W.C."/>
            <person name="Jenkins J."/>
            <person name="Mckie-Krisberg Z.M."/>
            <person name="Prochnik S."/>
            <person name="Lindquist E."/>
            <person name="Dockter R.B."/>
            <person name="Adam C."/>
            <person name="Molina H."/>
            <person name="Bunkerborg J."/>
            <person name="Jin E."/>
            <person name="Buchheim M."/>
            <person name="Magnuson J."/>
        </authorList>
    </citation>
    <scope>NUCLEOTIDE SEQUENCE</scope>
    <source>
        <strain evidence="1">CCAP 19/18</strain>
    </source>
</reference>